<dbReference type="Proteomes" id="UP001500298">
    <property type="component" value="Unassembled WGS sequence"/>
</dbReference>
<dbReference type="InterPro" id="IPR007899">
    <property type="entry name" value="CHAD_dom"/>
</dbReference>
<proteinExistence type="predicted"/>
<dbReference type="RefSeq" id="WP_345374405.1">
    <property type="nucleotide sequence ID" value="NZ_BAABJX010000059.1"/>
</dbReference>
<feature type="domain" description="CHAD" evidence="1">
    <location>
        <begin position="1"/>
        <end position="257"/>
    </location>
</feature>
<protein>
    <recommendedName>
        <fullName evidence="1">CHAD domain-containing protein</fullName>
    </recommendedName>
</protein>
<evidence type="ECO:0000259" key="1">
    <source>
        <dbReference type="PROSITE" id="PS51708"/>
    </source>
</evidence>
<sequence length="257" mass="30496">MSQHLCNYYEKLQNEFYQHTRNTLFRREEEDIHQLRVTVKKLRALLHLIAYSSEGIYHSSSHLTIFKPLFKAAGTIRDLQIHLKLLEKEDTPSFLTQKLQQEIEIQQTLLTQQLIHFDFQRLLQLDQHLVKVIKHQSTSKILSDLKSYVQREQQQVEELLKEDHPYQHLHEVRKHLKKVATILDLGLHIRSSKKLEEQLQAVKTTNTLLGEWHDWDVLAEKLQTFKHTSKTSALIKKIQKKADKKGRHLLKEIQSNK</sequence>
<name>A0ABP9DJ14_9BACT</name>
<organism evidence="2 3">
    <name type="scientific">Algivirga pacifica</name>
    <dbReference type="NCBI Taxonomy" id="1162670"/>
    <lineage>
        <taxon>Bacteria</taxon>
        <taxon>Pseudomonadati</taxon>
        <taxon>Bacteroidota</taxon>
        <taxon>Cytophagia</taxon>
        <taxon>Cytophagales</taxon>
        <taxon>Flammeovirgaceae</taxon>
        <taxon>Algivirga</taxon>
    </lineage>
</organism>
<accession>A0ABP9DJ14</accession>
<evidence type="ECO:0000313" key="3">
    <source>
        <dbReference type="Proteomes" id="UP001500298"/>
    </source>
</evidence>
<dbReference type="Pfam" id="PF05235">
    <property type="entry name" value="CHAD"/>
    <property type="match status" value="1"/>
</dbReference>
<evidence type="ECO:0000313" key="2">
    <source>
        <dbReference type="EMBL" id="GAA4848303.1"/>
    </source>
</evidence>
<dbReference type="PROSITE" id="PS51708">
    <property type="entry name" value="CHAD"/>
    <property type="match status" value="1"/>
</dbReference>
<dbReference type="EMBL" id="BAABJX010000059">
    <property type="protein sequence ID" value="GAA4848303.1"/>
    <property type="molecule type" value="Genomic_DNA"/>
</dbReference>
<dbReference type="Gene3D" id="1.40.20.10">
    <property type="entry name" value="CHAD domain"/>
    <property type="match status" value="1"/>
</dbReference>
<comment type="caution">
    <text evidence="2">The sequence shown here is derived from an EMBL/GenBank/DDBJ whole genome shotgun (WGS) entry which is preliminary data.</text>
</comment>
<reference evidence="3" key="1">
    <citation type="journal article" date="2019" name="Int. J. Syst. Evol. Microbiol.">
        <title>The Global Catalogue of Microorganisms (GCM) 10K type strain sequencing project: providing services to taxonomists for standard genome sequencing and annotation.</title>
        <authorList>
            <consortium name="The Broad Institute Genomics Platform"/>
            <consortium name="The Broad Institute Genome Sequencing Center for Infectious Disease"/>
            <person name="Wu L."/>
            <person name="Ma J."/>
        </authorList>
    </citation>
    <scope>NUCLEOTIDE SEQUENCE [LARGE SCALE GENOMIC DNA]</scope>
    <source>
        <strain evidence="3">JCM 18326</strain>
    </source>
</reference>
<dbReference type="PANTHER" id="PTHR39339:SF1">
    <property type="entry name" value="CHAD DOMAIN-CONTAINING PROTEIN"/>
    <property type="match status" value="1"/>
</dbReference>
<keyword evidence="3" id="KW-1185">Reference proteome</keyword>
<gene>
    <name evidence="2" type="ORF">GCM10023331_36230</name>
</gene>
<dbReference type="InterPro" id="IPR038186">
    <property type="entry name" value="CHAD_dom_sf"/>
</dbReference>
<dbReference type="PANTHER" id="PTHR39339">
    <property type="entry name" value="SLR1444 PROTEIN"/>
    <property type="match status" value="1"/>
</dbReference>
<dbReference type="SMART" id="SM00880">
    <property type="entry name" value="CHAD"/>
    <property type="match status" value="1"/>
</dbReference>